<reference evidence="2 3" key="1">
    <citation type="submission" date="2020-07" db="EMBL/GenBank/DDBJ databases">
        <title>Genomic Encyclopedia of Type Strains, Phase IV (KMG-V): Genome sequencing to study the core and pangenomes of soil and plant-associated prokaryotes.</title>
        <authorList>
            <person name="Whitman W."/>
        </authorList>
    </citation>
    <scope>NUCLEOTIDE SEQUENCE [LARGE SCALE GENOMIC DNA]</scope>
    <source>
        <strain evidence="2 3">C8</strain>
    </source>
</reference>
<organism evidence="2 3">
    <name type="scientific">Methanococcus maripaludis</name>
    <name type="common">Methanococcus deltae</name>
    <dbReference type="NCBI Taxonomy" id="39152"/>
    <lineage>
        <taxon>Archaea</taxon>
        <taxon>Methanobacteriati</taxon>
        <taxon>Methanobacteriota</taxon>
        <taxon>Methanomada group</taxon>
        <taxon>Methanococci</taxon>
        <taxon>Methanococcales</taxon>
        <taxon>Methanococcaceae</taxon>
        <taxon>Methanococcus</taxon>
    </lineage>
</organism>
<evidence type="ECO:0000313" key="2">
    <source>
        <dbReference type="EMBL" id="MBA2861627.1"/>
    </source>
</evidence>
<accession>A0A7J9PG02</accession>
<feature type="transmembrane region" description="Helical" evidence="1">
    <location>
        <begin position="75"/>
        <end position="96"/>
    </location>
</feature>
<evidence type="ECO:0000313" key="3">
    <source>
        <dbReference type="Proteomes" id="UP000533207"/>
    </source>
</evidence>
<name>A0A7J9PG02_METMI</name>
<comment type="caution">
    <text evidence="2">The sequence shown here is derived from an EMBL/GenBank/DDBJ whole genome shotgun (WGS) entry which is preliminary data.</text>
</comment>
<feature type="transmembrane region" description="Helical" evidence="1">
    <location>
        <begin position="41"/>
        <end position="63"/>
    </location>
</feature>
<gene>
    <name evidence="2" type="ORF">HNP90_000487</name>
</gene>
<sequence length="123" mass="13163">MTNVLEKSINMPGGSISYWEAVGLVLVMAASHTVVMGGEWFINSLVGAYGVVCIGLAIISLSGKGDLRRVKKTSTWEGIGIAVILGIISLYGYFQLEALQSSTYQILAMGLIFLISVAIAYRD</sequence>
<dbReference type="Proteomes" id="UP000533207">
    <property type="component" value="Unassembled WGS sequence"/>
</dbReference>
<feature type="transmembrane region" description="Helical" evidence="1">
    <location>
        <begin position="16"/>
        <end position="35"/>
    </location>
</feature>
<dbReference type="AlphaFoldDB" id="A0A7J9PG02"/>
<keyword evidence="1" id="KW-1133">Transmembrane helix</keyword>
<evidence type="ECO:0000256" key="1">
    <source>
        <dbReference type="SAM" id="Phobius"/>
    </source>
</evidence>
<protein>
    <submittedName>
        <fullName evidence="2">Uncharacterized protein</fullName>
    </submittedName>
</protein>
<proteinExistence type="predicted"/>
<keyword evidence="1" id="KW-0472">Membrane</keyword>
<dbReference type="EMBL" id="JACDUL010000001">
    <property type="protein sequence ID" value="MBA2861627.1"/>
    <property type="molecule type" value="Genomic_DNA"/>
</dbReference>
<feature type="transmembrane region" description="Helical" evidence="1">
    <location>
        <begin position="102"/>
        <end position="121"/>
    </location>
</feature>
<dbReference type="RefSeq" id="WP_011977284.1">
    <property type="nucleotide sequence ID" value="NZ_JACDUL010000001.1"/>
</dbReference>
<keyword evidence="1" id="KW-0812">Transmembrane</keyword>